<dbReference type="Proteomes" id="UP000286848">
    <property type="component" value="Unassembled WGS sequence"/>
</dbReference>
<sequence>MNEDTIKFLAARIIEKAKETASESANKNEDEFFVGKKLAYYEVLDILQSELYVRDVDLEKFGLNLDLLNDSSL</sequence>
<name>A0A401IU49_9LACO</name>
<evidence type="ECO:0000313" key="1">
    <source>
        <dbReference type="EMBL" id="GBG95061.1"/>
    </source>
</evidence>
<dbReference type="AlphaFoldDB" id="A0A401IU49"/>
<accession>A0A401IU49</accession>
<evidence type="ECO:0008006" key="3">
    <source>
        <dbReference type="Google" id="ProtNLM"/>
    </source>
</evidence>
<organism evidence="1 2">
    <name type="scientific">Ligilactobacillus salitolerans</name>
    <dbReference type="NCBI Taxonomy" id="1808352"/>
    <lineage>
        <taxon>Bacteria</taxon>
        <taxon>Bacillati</taxon>
        <taxon>Bacillota</taxon>
        <taxon>Bacilli</taxon>
        <taxon>Lactobacillales</taxon>
        <taxon>Lactobacillaceae</taxon>
        <taxon>Ligilactobacillus</taxon>
    </lineage>
</organism>
<proteinExistence type="predicted"/>
<gene>
    <name evidence="1" type="ORF">LFYK43_15200</name>
</gene>
<comment type="caution">
    <text evidence="1">The sequence shown here is derived from an EMBL/GenBank/DDBJ whole genome shotgun (WGS) entry which is preliminary data.</text>
</comment>
<reference evidence="1 2" key="1">
    <citation type="journal article" date="2019" name="Int. J. Syst. Evol. Microbiol.">
        <title>Lactobacillus salitolerans sp. nov., a novel lactic acid bacterium isolated from spent mushroom substrates.</title>
        <authorList>
            <person name="Tohno M."/>
            <person name="Tanizawa Y."/>
            <person name="Kojima Y."/>
            <person name="Sakamoto M."/>
            <person name="Nakamura Y."/>
            <person name="Ohkuma M."/>
            <person name="Kobayashi H."/>
        </authorList>
    </citation>
    <scope>NUCLEOTIDE SEQUENCE [LARGE SCALE GENOMIC DNA]</scope>
    <source>
        <strain evidence="1 2">YK43</strain>
    </source>
</reference>
<dbReference type="EMBL" id="BFFP01000025">
    <property type="protein sequence ID" value="GBG95061.1"/>
    <property type="molecule type" value="Genomic_DNA"/>
</dbReference>
<dbReference type="RefSeq" id="WP_124977036.1">
    <property type="nucleotide sequence ID" value="NZ_BFFP01000025.1"/>
</dbReference>
<protein>
    <recommendedName>
        <fullName evidence="3">Transposase</fullName>
    </recommendedName>
</protein>
<keyword evidence="2" id="KW-1185">Reference proteome</keyword>
<dbReference type="OrthoDB" id="2061924at2"/>
<evidence type="ECO:0000313" key="2">
    <source>
        <dbReference type="Proteomes" id="UP000286848"/>
    </source>
</evidence>